<name>A0ABV5ACK4_9BACL</name>
<evidence type="ECO:0000256" key="1">
    <source>
        <dbReference type="SAM" id="Phobius"/>
    </source>
</evidence>
<sequence>MHNTNVRVGRLITLYILFVIIGAVLLGRLFLLMSFPRAADAGDGRAVRVPRWQLDEEHFHLQLTSDARGWIEFQNGHRWQPRRLTEQRGGTSASPALVAPEIVGSIGLPDIWPSPDKVVAEQGRSGLEYAFDPILSGRRPGVTGHVVAAKVANQTAVRALPPTAFTLTPMRGKNVVTTIDESRQRLAETLLQKTGARHASIVSLSLRSDDIQVLASANHQASDALRAVAPGSIFKLVTAAAALETHTYSSNARFSCRGFVRLPHVDMHCWRVHGQLSLRQAIAESCDVTFATIGAQLGRIPMFVQAQRFGILETGIAPYDGKEVIVGADAGVVYKQSGSDLGLLANTAIGQEDVRMSPLQGAVLAAAIAKRGEHHRARLVKGFTDDSGRFTPLYPDARDTLGLRACSAFTASVLADGMWAAVHRREGTAYLLHPFPIAAKTGTAELPNGHVNAWLIGYQVHKGIPVSAFAICVADEPSWLAHKHLYQLAAAWFKSC</sequence>
<feature type="transmembrane region" description="Helical" evidence="1">
    <location>
        <begin position="12"/>
        <end position="35"/>
    </location>
</feature>
<keyword evidence="1" id="KW-0812">Transmembrane</keyword>
<dbReference type="InterPro" id="IPR012338">
    <property type="entry name" value="Beta-lactam/transpept-like"/>
</dbReference>
<dbReference type="InterPro" id="IPR001460">
    <property type="entry name" value="PCN-bd_Tpept"/>
</dbReference>
<keyword evidence="4" id="KW-1185">Reference proteome</keyword>
<proteinExistence type="predicted"/>
<evidence type="ECO:0000313" key="3">
    <source>
        <dbReference type="EMBL" id="MFB5190000.1"/>
    </source>
</evidence>
<dbReference type="Pfam" id="PF00905">
    <property type="entry name" value="Transpeptidase"/>
    <property type="match status" value="1"/>
</dbReference>
<keyword evidence="1" id="KW-0472">Membrane</keyword>
<dbReference type="EMBL" id="JBDXSU010000004">
    <property type="protein sequence ID" value="MFB5190000.1"/>
    <property type="molecule type" value="Genomic_DNA"/>
</dbReference>
<dbReference type="RefSeq" id="WP_275476208.1">
    <property type="nucleotide sequence ID" value="NZ_CP162940.1"/>
</dbReference>
<protein>
    <submittedName>
        <fullName evidence="3">Penicillin-binding transpeptidase domain-containing protein</fullName>
    </submittedName>
</protein>
<reference evidence="3 4" key="1">
    <citation type="journal article" date="2024" name="Int. J. Mol. Sci.">
        <title>Exploration of Alicyclobacillus spp. Genome in Search of Antibiotic Resistance.</title>
        <authorList>
            <person name="Bucka-Kolendo J."/>
            <person name="Kiousi D.E."/>
            <person name="Dekowska A."/>
            <person name="Mikolajczuk-Szczyrba A."/>
            <person name="Karadedos D.M."/>
            <person name="Michael P."/>
            <person name="Galanis A."/>
            <person name="Sokolowska B."/>
        </authorList>
    </citation>
    <scope>NUCLEOTIDE SEQUENCE [LARGE SCALE GENOMIC DNA]</scope>
    <source>
        <strain evidence="3 4">KKP 3000</strain>
    </source>
</reference>
<accession>A0ABV5ACK4</accession>
<dbReference type="Proteomes" id="UP001579974">
    <property type="component" value="Unassembled WGS sequence"/>
</dbReference>
<dbReference type="Gene3D" id="3.40.710.10">
    <property type="entry name" value="DD-peptidase/beta-lactamase superfamily"/>
    <property type="match status" value="1"/>
</dbReference>
<evidence type="ECO:0000259" key="2">
    <source>
        <dbReference type="Pfam" id="PF00905"/>
    </source>
</evidence>
<feature type="domain" description="Penicillin-binding protein transpeptidase" evidence="2">
    <location>
        <begin position="224"/>
        <end position="477"/>
    </location>
</feature>
<dbReference type="InterPro" id="IPR050515">
    <property type="entry name" value="Beta-lactam/transpept"/>
</dbReference>
<organism evidence="3 4">
    <name type="scientific">Alicyclobacillus fastidiosus</name>
    <dbReference type="NCBI Taxonomy" id="392011"/>
    <lineage>
        <taxon>Bacteria</taxon>
        <taxon>Bacillati</taxon>
        <taxon>Bacillota</taxon>
        <taxon>Bacilli</taxon>
        <taxon>Bacillales</taxon>
        <taxon>Alicyclobacillaceae</taxon>
        <taxon>Alicyclobacillus</taxon>
    </lineage>
</organism>
<comment type="caution">
    <text evidence="3">The sequence shown here is derived from an EMBL/GenBank/DDBJ whole genome shotgun (WGS) entry which is preliminary data.</text>
</comment>
<dbReference type="PANTHER" id="PTHR30627:SF2">
    <property type="entry name" value="PEPTIDOGLYCAN D,D-TRANSPEPTIDASE MRDA"/>
    <property type="match status" value="1"/>
</dbReference>
<keyword evidence="1" id="KW-1133">Transmembrane helix</keyword>
<gene>
    <name evidence="3" type="ORF">KKP3000_003392</name>
</gene>
<dbReference type="SUPFAM" id="SSF56601">
    <property type="entry name" value="beta-lactamase/transpeptidase-like"/>
    <property type="match status" value="1"/>
</dbReference>
<evidence type="ECO:0000313" key="4">
    <source>
        <dbReference type="Proteomes" id="UP001579974"/>
    </source>
</evidence>
<dbReference type="PANTHER" id="PTHR30627">
    <property type="entry name" value="PEPTIDOGLYCAN D,D-TRANSPEPTIDASE"/>
    <property type="match status" value="1"/>
</dbReference>